<keyword evidence="15" id="KW-1185">Reference proteome</keyword>
<evidence type="ECO:0000259" key="13">
    <source>
        <dbReference type="PROSITE" id="PS51760"/>
    </source>
</evidence>
<dbReference type="InterPro" id="IPR013783">
    <property type="entry name" value="Ig-like_fold"/>
</dbReference>
<evidence type="ECO:0000256" key="8">
    <source>
        <dbReference type="ARBA" id="ARBA00023326"/>
    </source>
</evidence>
<dbReference type="PANTHER" id="PTHR31490">
    <property type="entry name" value="GLYCOSYL HYDROLASE"/>
    <property type="match status" value="1"/>
</dbReference>
<feature type="signal peptide" evidence="10">
    <location>
        <begin position="1"/>
        <end position="26"/>
    </location>
</feature>
<dbReference type="InterPro" id="IPR003961">
    <property type="entry name" value="FN3_dom"/>
</dbReference>
<evidence type="ECO:0000313" key="15">
    <source>
        <dbReference type="Proteomes" id="UP000574133"/>
    </source>
</evidence>
<dbReference type="Pfam" id="PF00395">
    <property type="entry name" value="SLH"/>
    <property type="match status" value="3"/>
</dbReference>
<dbReference type="PROSITE" id="PS51760">
    <property type="entry name" value="GH10_2"/>
    <property type="match status" value="1"/>
</dbReference>
<dbReference type="GO" id="GO:0031176">
    <property type="term" value="F:endo-1,4-beta-xylanase activity"/>
    <property type="evidence" value="ECO:0007669"/>
    <property type="project" value="UniProtKB-EC"/>
</dbReference>
<dbReference type="SMART" id="SM00060">
    <property type="entry name" value="FN3"/>
    <property type="match status" value="1"/>
</dbReference>
<evidence type="ECO:0000256" key="4">
    <source>
        <dbReference type="ARBA" id="ARBA00022651"/>
    </source>
</evidence>
<proteinExistence type="predicted"/>
<evidence type="ECO:0000256" key="9">
    <source>
        <dbReference type="SAM" id="MobiDB-lite"/>
    </source>
</evidence>
<dbReference type="AlphaFoldDB" id="A0A841T9S3"/>
<accession>A0A841T9S3</accession>
<feature type="compositionally biased region" description="Polar residues" evidence="9">
    <location>
        <begin position="673"/>
        <end position="685"/>
    </location>
</feature>
<evidence type="ECO:0000313" key="14">
    <source>
        <dbReference type="EMBL" id="MBB6676786.1"/>
    </source>
</evidence>
<evidence type="ECO:0000256" key="5">
    <source>
        <dbReference type="ARBA" id="ARBA00022801"/>
    </source>
</evidence>
<evidence type="ECO:0000259" key="12">
    <source>
        <dbReference type="PROSITE" id="PS51272"/>
    </source>
</evidence>
<dbReference type="PROSITE" id="PS50853">
    <property type="entry name" value="FN3"/>
    <property type="match status" value="1"/>
</dbReference>
<feature type="domain" description="Fibronectin type-III" evidence="11">
    <location>
        <begin position="591"/>
        <end position="680"/>
    </location>
</feature>
<feature type="domain" description="SLH" evidence="12">
    <location>
        <begin position="954"/>
        <end position="1017"/>
    </location>
</feature>
<comment type="caution">
    <text evidence="14">The sequence shown here is derived from an EMBL/GenBank/DDBJ whole genome shotgun (WGS) entry which is preliminary data.</text>
</comment>
<dbReference type="InterPro" id="IPR001119">
    <property type="entry name" value="SLH_dom"/>
</dbReference>
<dbReference type="SMART" id="SM00633">
    <property type="entry name" value="Glyco_10"/>
    <property type="match status" value="1"/>
</dbReference>
<name>A0A841T9S3_9BACL</name>
<dbReference type="SUPFAM" id="SSF51445">
    <property type="entry name" value="(Trans)glycosidases"/>
    <property type="match status" value="1"/>
</dbReference>
<dbReference type="Pfam" id="PF00041">
    <property type="entry name" value="fn3"/>
    <property type="match status" value="1"/>
</dbReference>
<comment type="catalytic activity">
    <reaction evidence="1">
        <text>Endohydrolysis of (1-&gt;4)-beta-D-xylosidic linkages in xylans.</text>
        <dbReference type="EC" id="3.2.1.8"/>
    </reaction>
</comment>
<feature type="domain" description="GH10" evidence="13">
    <location>
        <begin position="44"/>
        <end position="390"/>
    </location>
</feature>
<dbReference type="EMBL" id="JACJVN010000022">
    <property type="protein sequence ID" value="MBB6676786.1"/>
    <property type="molecule type" value="Genomic_DNA"/>
</dbReference>
<reference evidence="14 15" key="1">
    <citation type="submission" date="2020-08" db="EMBL/GenBank/DDBJ databases">
        <title>Cohnella phylogeny.</title>
        <authorList>
            <person name="Dunlap C."/>
        </authorList>
    </citation>
    <scope>NUCLEOTIDE SEQUENCE [LARGE SCALE GENOMIC DNA]</scope>
    <source>
        <strain evidence="14 15">DSM 103658</strain>
    </source>
</reference>
<dbReference type="InterPro" id="IPR001000">
    <property type="entry name" value="GH10_dom"/>
</dbReference>
<protein>
    <recommendedName>
        <fullName evidence="3">endo-1,4-beta-xylanase</fullName>
        <ecNumber evidence="3">3.2.1.8</ecNumber>
    </recommendedName>
</protein>
<comment type="pathway">
    <text evidence="2">Glycan degradation; xylan degradation.</text>
</comment>
<keyword evidence="8" id="KW-0624">Polysaccharide degradation</keyword>
<dbReference type="Gene3D" id="3.20.20.80">
    <property type="entry name" value="Glycosidases"/>
    <property type="match status" value="1"/>
</dbReference>
<keyword evidence="5 14" id="KW-0378">Hydrolase</keyword>
<dbReference type="CDD" id="cd00063">
    <property type="entry name" value="FN3"/>
    <property type="match status" value="1"/>
</dbReference>
<keyword evidence="7 14" id="KW-0326">Glycosidase</keyword>
<dbReference type="EC" id="3.2.1.8" evidence="3"/>
<dbReference type="PROSITE" id="PS51272">
    <property type="entry name" value="SLH"/>
    <property type="match status" value="3"/>
</dbReference>
<feature type="domain" description="SLH" evidence="12">
    <location>
        <begin position="894"/>
        <end position="953"/>
    </location>
</feature>
<dbReference type="InterPro" id="IPR017853">
    <property type="entry name" value="GH"/>
</dbReference>
<sequence length="1077" mass="115507">MRNLKRTLSLAFAVSLVIPTVIPATAAAEDPVSGSQATPAGLNYDQYPALKDVYKDYFTLGIFGRGETNALIHNFAEYAPGNEMKPESTQNVKGTFTYDSADTAFDNLASLNPDMVFYGHTLAWHSQSPTWMWDAPPARYDQPGTFDRATALTNLDNHIENVLGHFGGRLKGVDVVNEAIGTSKPGDWKASLAKGEGWYNALGWEWVELAFLKAAEVVDSHPDWDVKLIYNDFGLDSPDKAQVVYEMVKDINERYQDVRPNGKPLIEVIGMQAHYNLDTNVENVENNIKLFATLPGVHVNITEMDIGTPPIGTLTPENENNQAMKYAELFRIYKKYAVGSSNTTNNPKVIDRVSISGVRDATTGWRAGEFALLFNSDGLAKEALVAVLDPDTYLSTHHYIEPETGPEQEPVDGVHVYDAGNGDGWTGANIILGNDAGQWPWSTAGADGKAALIPEKDATYRLTFNYTAKGTTAIRVRWIKDDTNGGYTDADGAVVNNYPYSADQVAATIPAYFNSGMVNMGSYTLTTEIKLDGSQPANGLIGNIAIRGGGGGNAYSINWITVEKIGTGGEPDHLLVQWPKVSDEPAAEPAAPANVTAQARSTSVIEINWAASDNVIGYNVYRSTSADGNYSQVNTQLVTDTKFQDSGLKASTTYYYKVTAVNDAVESERSVAAQATTKGKSTNPGTPIPPANQTPAQPGEVKAEIDSSGNAKAAVSAEDMQKAVSEAKAGTLKLQVQDIENAKQLTVSIPVDQVNAAAEAGIQRIEIASGLASVQVPVSIFEGGAGNANVELNIAKVDSSMLSEEVRGIVGSNTVYDFNLSVGDQKITDFGQGQPVKAAVPYTLKPGESPGQIVIYYLSEDGKLEVIKNGRYNKDTGMAEFNAKHFSKYAAIANPVTFNDVEEVAWARESIDGLAARGIVNGVTKESFAPGNSVTRAEFIQMLMQALDLNQAGATSTFSDVKQGAWHYESIASAQQRGIVSGLADGSFGINNKITRQEMAVMAYRAIQKAGTKLNQESAAAGFQDAQEIASYANEAVTAMQQAGIINGVGNGKFDPKGTATRAQAAVIVYQLLMSMD</sequence>
<evidence type="ECO:0000259" key="11">
    <source>
        <dbReference type="PROSITE" id="PS50853"/>
    </source>
</evidence>
<dbReference type="SUPFAM" id="SSF49265">
    <property type="entry name" value="Fibronectin type III"/>
    <property type="match status" value="1"/>
</dbReference>
<gene>
    <name evidence="14" type="ORF">H4Q31_05510</name>
</gene>
<organism evidence="14 15">
    <name type="scientific">Cohnella lubricantis</name>
    <dbReference type="NCBI Taxonomy" id="2163172"/>
    <lineage>
        <taxon>Bacteria</taxon>
        <taxon>Bacillati</taxon>
        <taxon>Bacillota</taxon>
        <taxon>Bacilli</taxon>
        <taxon>Bacillales</taxon>
        <taxon>Paenibacillaceae</taxon>
        <taxon>Cohnella</taxon>
    </lineage>
</organism>
<dbReference type="Gene3D" id="2.60.40.10">
    <property type="entry name" value="Immunoglobulins"/>
    <property type="match status" value="1"/>
</dbReference>
<feature type="domain" description="SLH" evidence="12">
    <location>
        <begin position="1020"/>
        <end position="1077"/>
    </location>
</feature>
<keyword evidence="10" id="KW-0732">Signal</keyword>
<dbReference type="Proteomes" id="UP000574133">
    <property type="component" value="Unassembled WGS sequence"/>
</dbReference>
<evidence type="ECO:0000256" key="1">
    <source>
        <dbReference type="ARBA" id="ARBA00000681"/>
    </source>
</evidence>
<evidence type="ECO:0000256" key="2">
    <source>
        <dbReference type="ARBA" id="ARBA00004851"/>
    </source>
</evidence>
<evidence type="ECO:0000256" key="7">
    <source>
        <dbReference type="ARBA" id="ARBA00023295"/>
    </source>
</evidence>
<dbReference type="Pfam" id="PF00331">
    <property type="entry name" value="Glyco_hydro_10"/>
    <property type="match status" value="1"/>
</dbReference>
<dbReference type="GO" id="GO:0045493">
    <property type="term" value="P:xylan catabolic process"/>
    <property type="evidence" value="ECO:0007669"/>
    <property type="project" value="UniProtKB-KW"/>
</dbReference>
<feature type="chain" id="PRO_5039432162" description="endo-1,4-beta-xylanase" evidence="10">
    <location>
        <begin position="27"/>
        <end position="1077"/>
    </location>
</feature>
<dbReference type="InterPro" id="IPR044846">
    <property type="entry name" value="GH10"/>
</dbReference>
<keyword evidence="4 14" id="KW-0858">Xylan degradation</keyword>
<keyword evidence="6" id="KW-0119">Carbohydrate metabolism</keyword>
<dbReference type="PANTHER" id="PTHR31490:SF90">
    <property type="entry name" value="ENDO-1,4-BETA-XYLANASE A"/>
    <property type="match status" value="1"/>
</dbReference>
<evidence type="ECO:0000256" key="10">
    <source>
        <dbReference type="SAM" id="SignalP"/>
    </source>
</evidence>
<feature type="region of interest" description="Disordered" evidence="9">
    <location>
        <begin position="667"/>
        <end position="708"/>
    </location>
</feature>
<evidence type="ECO:0000256" key="3">
    <source>
        <dbReference type="ARBA" id="ARBA00012590"/>
    </source>
</evidence>
<dbReference type="RefSeq" id="WP_185178076.1">
    <property type="nucleotide sequence ID" value="NZ_CBCSEP010000015.1"/>
</dbReference>
<dbReference type="InterPro" id="IPR036116">
    <property type="entry name" value="FN3_sf"/>
</dbReference>
<evidence type="ECO:0000256" key="6">
    <source>
        <dbReference type="ARBA" id="ARBA00023277"/>
    </source>
</evidence>